<organism evidence="1 2">
    <name type="scientific">Paracoccus aurantius</name>
    <dbReference type="NCBI Taxonomy" id="3073814"/>
    <lineage>
        <taxon>Bacteria</taxon>
        <taxon>Pseudomonadati</taxon>
        <taxon>Pseudomonadota</taxon>
        <taxon>Alphaproteobacteria</taxon>
        <taxon>Rhodobacterales</taxon>
        <taxon>Paracoccaceae</taxon>
        <taxon>Paracoccus</taxon>
    </lineage>
</organism>
<dbReference type="RefSeq" id="WP_311160710.1">
    <property type="nucleotide sequence ID" value="NZ_JAVQLW010000001.1"/>
</dbReference>
<dbReference type="Proteomes" id="UP001269144">
    <property type="component" value="Unassembled WGS sequence"/>
</dbReference>
<sequence>MTVQFPFLSSGSILQGREADILSRIAEPACGASIWQRRPLPEFQNWLDGLPATSLPDLRVILGAGAVESCVRAECDRVGMPASPMRDLLARDIAALGFIFAGIMASPMLRLRLQPVTTDACRRFHIDRVRARMLCTYRGTGTQLQLGPDAGPILELAARDVAILRGTLWPALSGVLHRSPPIAGSGKTRLLLVIDPVTDENDKEDLH</sequence>
<evidence type="ECO:0000313" key="1">
    <source>
        <dbReference type="EMBL" id="MDS9468491.1"/>
    </source>
</evidence>
<dbReference type="EMBL" id="JAVQLW010000001">
    <property type="protein sequence ID" value="MDS9468491.1"/>
    <property type="molecule type" value="Genomic_DNA"/>
</dbReference>
<name>A0ABU2HTW9_9RHOB</name>
<dbReference type="InterPro" id="IPR014955">
    <property type="entry name" value="DUF1826"/>
</dbReference>
<gene>
    <name evidence="1" type="ORF">RGQ15_13030</name>
</gene>
<proteinExistence type="predicted"/>
<evidence type="ECO:0000313" key="2">
    <source>
        <dbReference type="Proteomes" id="UP001269144"/>
    </source>
</evidence>
<protein>
    <submittedName>
        <fullName evidence="1">DUF1826 domain-containing protein</fullName>
    </submittedName>
</protein>
<accession>A0ABU2HTW9</accession>
<reference evidence="2" key="1">
    <citation type="submission" date="2023-07" db="EMBL/GenBank/DDBJ databases">
        <title>Paracoccus sp. MBLB3053 whole genome sequence.</title>
        <authorList>
            <person name="Hwang C.Y."/>
            <person name="Cho E.-S."/>
            <person name="Seo M.-J."/>
        </authorList>
    </citation>
    <scope>NUCLEOTIDE SEQUENCE [LARGE SCALE GENOMIC DNA]</scope>
    <source>
        <strain evidence="2">MBLB3053</strain>
    </source>
</reference>
<keyword evidence="2" id="KW-1185">Reference proteome</keyword>
<dbReference type="Pfam" id="PF08856">
    <property type="entry name" value="DUF1826"/>
    <property type="match status" value="1"/>
</dbReference>
<comment type="caution">
    <text evidence="1">The sequence shown here is derived from an EMBL/GenBank/DDBJ whole genome shotgun (WGS) entry which is preliminary data.</text>
</comment>